<sequence length="167" mass="18305">MEVRDAVPADAEAIREVHVRSIRGLGTDAYTTEQVDAWAAGCESADYERAIRDLEFLVAERDGAVVGFGSLAPEPPGRYEADVDAEITGLYVDPSVARQGVGSAIYDELERRARRSGVETLGLSASRNAVPFYEARGYERVREFEHEFSGEESTGVTGTVVEMEREL</sequence>
<dbReference type="InterPro" id="IPR050832">
    <property type="entry name" value="Bact_Acetyltransf"/>
</dbReference>
<comment type="caution">
    <text evidence="4">The sequence shown here is derived from an EMBL/GenBank/DDBJ whole genome shotgun (WGS) entry which is preliminary data.</text>
</comment>
<evidence type="ECO:0000256" key="1">
    <source>
        <dbReference type="ARBA" id="ARBA00022679"/>
    </source>
</evidence>
<dbReference type="Proteomes" id="UP000766904">
    <property type="component" value="Unassembled WGS sequence"/>
</dbReference>
<keyword evidence="5" id="KW-1185">Reference proteome</keyword>
<dbReference type="GO" id="GO:0016747">
    <property type="term" value="F:acyltransferase activity, transferring groups other than amino-acyl groups"/>
    <property type="evidence" value="ECO:0007669"/>
    <property type="project" value="InterPro"/>
</dbReference>
<dbReference type="AlphaFoldDB" id="A0A8J8Q7Q3"/>
<protein>
    <submittedName>
        <fullName evidence="4">N-acetyltransferase</fullName>
    </submittedName>
</protein>
<dbReference type="EMBL" id="PHNJ01000001">
    <property type="protein sequence ID" value="TYL40228.1"/>
    <property type="molecule type" value="Genomic_DNA"/>
</dbReference>
<evidence type="ECO:0000313" key="5">
    <source>
        <dbReference type="Proteomes" id="UP000766904"/>
    </source>
</evidence>
<name>A0A8J8Q7Q3_9EURY</name>
<dbReference type="Pfam" id="PF00583">
    <property type="entry name" value="Acetyltransf_1"/>
    <property type="match status" value="1"/>
</dbReference>
<dbReference type="OrthoDB" id="111868at2157"/>
<evidence type="ECO:0000313" key="4">
    <source>
        <dbReference type="EMBL" id="TYL40228.1"/>
    </source>
</evidence>
<keyword evidence="1" id="KW-0808">Transferase</keyword>
<organism evidence="4 5">
    <name type="scientific">Natronococcus pandeyae</name>
    <dbReference type="NCBI Taxonomy" id="2055836"/>
    <lineage>
        <taxon>Archaea</taxon>
        <taxon>Methanobacteriati</taxon>
        <taxon>Methanobacteriota</taxon>
        <taxon>Stenosarchaea group</taxon>
        <taxon>Halobacteria</taxon>
        <taxon>Halobacteriales</taxon>
        <taxon>Natrialbaceae</taxon>
        <taxon>Natronococcus</taxon>
    </lineage>
</organism>
<reference evidence="4" key="1">
    <citation type="submission" date="2017-11" db="EMBL/GenBank/DDBJ databases">
        <authorList>
            <person name="Kajale S.C."/>
            <person name="Sharma A."/>
        </authorList>
    </citation>
    <scope>NUCLEOTIDE SEQUENCE</scope>
    <source>
        <strain evidence="4">LS1_42</strain>
    </source>
</reference>
<dbReference type="PANTHER" id="PTHR43877:SF1">
    <property type="entry name" value="ACETYLTRANSFERASE"/>
    <property type="match status" value="1"/>
</dbReference>
<dbReference type="Gene3D" id="3.40.630.30">
    <property type="match status" value="1"/>
</dbReference>
<dbReference type="PROSITE" id="PS51186">
    <property type="entry name" value="GNAT"/>
    <property type="match status" value="1"/>
</dbReference>
<proteinExistence type="predicted"/>
<dbReference type="PANTHER" id="PTHR43877">
    <property type="entry name" value="AMINOALKYLPHOSPHONATE N-ACETYLTRANSFERASE-RELATED-RELATED"/>
    <property type="match status" value="1"/>
</dbReference>
<evidence type="ECO:0000259" key="3">
    <source>
        <dbReference type="PROSITE" id="PS51186"/>
    </source>
</evidence>
<dbReference type="SUPFAM" id="SSF55729">
    <property type="entry name" value="Acyl-CoA N-acyltransferases (Nat)"/>
    <property type="match status" value="1"/>
</dbReference>
<dbReference type="CDD" id="cd04301">
    <property type="entry name" value="NAT_SF"/>
    <property type="match status" value="1"/>
</dbReference>
<evidence type="ECO:0000256" key="2">
    <source>
        <dbReference type="ARBA" id="ARBA00023315"/>
    </source>
</evidence>
<dbReference type="InterPro" id="IPR000182">
    <property type="entry name" value="GNAT_dom"/>
</dbReference>
<gene>
    <name evidence="4" type="ORF">CV102_01205</name>
</gene>
<feature type="domain" description="N-acetyltransferase" evidence="3">
    <location>
        <begin position="1"/>
        <end position="167"/>
    </location>
</feature>
<dbReference type="InterPro" id="IPR016181">
    <property type="entry name" value="Acyl_CoA_acyltransferase"/>
</dbReference>
<dbReference type="RefSeq" id="WP_148855989.1">
    <property type="nucleotide sequence ID" value="NZ_PHNJ01000001.1"/>
</dbReference>
<accession>A0A8J8Q7Q3</accession>
<keyword evidence="2" id="KW-0012">Acyltransferase</keyword>